<organism evidence="1 2">
    <name type="scientific">Necator americanus</name>
    <name type="common">Human hookworm</name>
    <dbReference type="NCBI Taxonomy" id="51031"/>
    <lineage>
        <taxon>Eukaryota</taxon>
        <taxon>Metazoa</taxon>
        <taxon>Ecdysozoa</taxon>
        <taxon>Nematoda</taxon>
        <taxon>Chromadorea</taxon>
        <taxon>Rhabditida</taxon>
        <taxon>Rhabditina</taxon>
        <taxon>Rhabditomorpha</taxon>
        <taxon>Strongyloidea</taxon>
        <taxon>Ancylostomatidae</taxon>
        <taxon>Bunostominae</taxon>
        <taxon>Necator</taxon>
    </lineage>
</organism>
<evidence type="ECO:0000313" key="2">
    <source>
        <dbReference type="Proteomes" id="UP000053676"/>
    </source>
</evidence>
<reference evidence="2" key="1">
    <citation type="journal article" date="2014" name="Nat. Genet.">
        <title>Genome of the human hookworm Necator americanus.</title>
        <authorList>
            <person name="Tang Y.T."/>
            <person name="Gao X."/>
            <person name="Rosa B.A."/>
            <person name="Abubucker S."/>
            <person name="Hallsworth-Pepin K."/>
            <person name="Martin J."/>
            <person name="Tyagi R."/>
            <person name="Heizer E."/>
            <person name="Zhang X."/>
            <person name="Bhonagiri-Palsikar V."/>
            <person name="Minx P."/>
            <person name="Warren W.C."/>
            <person name="Wang Q."/>
            <person name="Zhan B."/>
            <person name="Hotez P.J."/>
            <person name="Sternberg P.W."/>
            <person name="Dougall A."/>
            <person name="Gaze S.T."/>
            <person name="Mulvenna J."/>
            <person name="Sotillo J."/>
            <person name="Ranganathan S."/>
            <person name="Rabelo E.M."/>
            <person name="Wilson R.K."/>
            <person name="Felgner P.L."/>
            <person name="Bethony J."/>
            <person name="Hawdon J.M."/>
            <person name="Gasser R.B."/>
            <person name="Loukas A."/>
            <person name="Mitreva M."/>
        </authorList>
    </citation>
    <scope>NUCLEOTIDE SEQUENCE [LARGE SCALE GENOMIC DNA]</scope>
</reference>
<dbReference type="KEGG" id="nai:NECAME_18403"/>
<evidence type="ECO:0000313" key="1">
    <source>
        <dbReference type="EMBL" id="ETN73289.1"/>
    </source>
</evidence>
<dbReference type="EMBL" id="KI661185">
    <property type="protein sequence ID" value="ETN73289.1"/>
    <property type="molecule type" value="Genomic_DNA"/>
</dbReference>
<proteinExistence type="predicted"/>
<keyword evidence="2" id="KW-1185">Reference proteome</keyword>
<dbReference type="Proteomes" id="UP000053676">
    <property type="component" value="Unassembled WGS sequence"/>
</dbReference>
<gene>
    <name evidence="1" type="ORF">NECAME_18403</name>
</gene>
<sequence>MSLRKYDSLTSETDNSTSEKAVVYNQGVYRAQPKQTNRRNLIVGTRDHAQLRRSMKLHALILVC</sequence>
<dbReference type="AlphaFoldDB" id="W2SU87"/>
<name>W2SU87_NECAM</name>
<accession>W2SU87</accession>
<protein>
    <submittedName>
        <fullName evidence="1">Uncharacterized protein</fullName>
    </submittedName>
</protein>